<dbReference type="Proteomes" id="UP000000442">
    <property type="component" value="Chromosome"/>
</dbReference>
<dbReference type="HOGENOM" id="CLU_048562_1_0_7"/>
<gene>
    <name evidence="4" type="primary">hypD</name>
    <name evidence="4" type="ordered locus">HRM2_11610</name>
</gene>
<reference evidence="4 5" key="1">
    <citation type="journal article" date="2009" name="Environ. Microbiol.">
        <title>Genome sequence of Desulfobacterium autotrophicum HRM2, a marine sulfate reducer oxidizing organic carbon completely to carbon dioxide.</title>
        <authorList>
            <person name="Strittmatter A.W."/>
            <person name="Liesegang H."/>
            <person name="Rabus R."/>
            <person name="Decker I."/>
            <person name="Amann J."/>
            <person name="Andres S."/>
            <person name="Henne A."/>
            <person name="Fricke W.F."/>
            <person name="Martinez-Arias R."/>
            <person name="Bartels D."/>
            <person name="Goesmann A."/>
            <person name="Krause L."/>
            <person name="Puehler A."/>
            <person name="Klenk H.P."/>
            <person name="Richter M."/>
            <person name="Schuler M."/>
            <person name="Gloeckner F.O."/>
            <person name="Meyerdierks A."/>
            <person name="Gottschalk G."/>
            <person name="Amann R."/>
        </authorList>
    </citation>
    <scope>NUCLEOTIDE SEQUENCE [LARGE SCALE GENOMIC DNA]</scope>
    <source>
        <strain evidence="5">ATCC 43914 / DSM 3382 / HRM2</strain>
    </source>
</reference>
<dbReference type="NCBIfam" id="TIGR00075">
    <property type="entry name" value="hypD"/>
    <property type="match status" value="1"/>
</dbReference>
<dbReference type="STRING" id="177437.HRM2_11610"/>
<sequence>MSIKHVHEYRDGELARQITGAIKKIATHDMRLMEVCGTHTMSIFRHGIRSVLPRQITLLSGPGCPVCVTSQRDIDCFIALASFENTIVTTFGDLMRVPGTVSSLQQEKAKGCDVRIVYSVFDAVEIAAQNPDREVVFCAVGFETTTPTVAASILMADQRHISNFSIHSAHKTTPAALGALMETPGVKIDGFLLPGHVSVITGTSGYKEVFERYRVPSVIAGFEPVDILTAVLMLARQYESKAPALENAYARAVAEEGNMKAKEIMARVFEPCDATWRGIGVIPQSGMALKPAFSSFDALGRFDLKVVDSGEPKGCACGEILMGLRTPESCPLYKRSCTPAHPVGPCMVSSEGSCAAFYRYQG</sequence>
<dbReference type="InterPro" id="IPR042244">
    <property type="entry name" value="HypD_2_sf"/>
</dbReference>
<comment type="similarity">
    <text evidence="1">Belongs to the HypD family.</text>
</comment>
<dbReference type="InterPro" id="IPR042243">
    <property type="entry name" value="HypD_1"/>
</dbReference>
<protein>
    <submittedName>
        <fullName evidence="4">HypD</fullName>
    </submittedName>
</protein>
<organism evidence="4 5">
    <name type="scientific">Desulforapulum autotrophicum (strain ATCC 43914 / DSM 3382 / VKM B-1955 / HRM2)</name>
    <name type="common">Desulfobacterium autotrophicum</name>
    <dbReference type="NCBI Taxonomy" id="177437"/>
    <lineage>
        <taxon>Bacteria</taxon>
        <taxon>Pseudomonadati</taxon>
        <taxon>Thermodesulfobacteriota</taxon>
        <taxon>Desulfobacteria</taxon>
        <taxon>Desulfobacterales</taxon>
        <taxon>Desulfobacteraceae</taxon>
        <taxon>Desulforapulum</taxon>
    </lineage>
</organism>
<dbReference type="RefSeq" id="WP_015903062.1">
    <property type="nucleotide sequence ID" value="NC_012108.1"/>
</dbReference>
<evidence type="ECO:0000256" key="2">
    <source>
        <dbReference type="ARBA" id="ARBA00022723"/>
    </source>
</evidence>
<dbReference type="Pfam" id="PF01924">
    <property type="entry name" value="HypD"/>
    <property type="match status" value="1"/>
</dbReference>
<dbReference type="PANTHER" id="PTHR30149">
    <property type="entry name" value="HYDROGENASE PROTEIN ASSEMBLY PROTEIN HYPD"/>
    <property type="match status" value="1"/>
</dbReference>
<dbReference type="eggNOG" id="COG0409">
    <property type="taxonomic scope" value="Bacteria"/>
</dbReference>
<accession>C0QLW7</accession>
<evidence type="ECO:0000256" key="1">
    <source>
        <dbReference type="ARBA" id="ARBA00007888"/>
    </source>
</evidence>
<dbReference type="Gene3D" id="3.40.50.11740">
    <property type="entry name" value="HypD, alpha/beta domain 2"/>
    <property type="match status" value="2"/>
</dbReference>
<dbReference type="InterPro" id="IPR002780">
    <property type="entry name" value="Hyd_form_HypD"/>
</dbReference>
<dbReference type="PIRSF" id="PIRSF005622">
    <property type="entry name" value="Hydrgn_mat_hypD"/>
    <property type="match status" value="1"/>
</dbReference>
<proteinExistence type="inferred from homology"/>
<keyword evidence="5" id="KW-1185">Reference proteome</keyword>
<dbReference type="EMBL" id="CP001087">
    <property type="protein sequence ID" value="ACN14273.1"/>
    <property type="molecule type" value="Genomic_DNA"/>
</dbReference>
<dbReference type="GO" id="GO:0051604">
    <property type="term" value="P:protein maturation"/>
    <property type="evidence" value="ECO:0007669"/>
    <property type="project" value="TreeGrafter"/>
</dbReference>
<dbReference type="KEGG" id="dat:HRM2_11610"/>
<evidence type="ECO:0000313" key="5">
    <source>
        <dbReference type="Proteomes" id="UP000000442"/>
    </source>
</evidence>
<name>C0QLW7_DESAH</name>
<keyword evidence="3" id="KW-0408">Iron</keyword>
<dbReference type="GO" id="GO:0005506">
    <property type="term" value="F:iron ion binding"/>
    <property type="evidence" value="ECO:0007669"/>
    <property type="project" value="TreeGrafter"/>
</dbReference>
<keyword evidence="2" id="KW-0479">Metal-binding</keyword>
<evidence type="ECO:0000313" key="4">
    <source>
        <dbReference type="EMBL" id="ACN14273.1"/>
    </source>
</evidence>
<dbReference type="GO" id="GO:0070025">
    <property type="term" value="F:carbon monoxide binding"/>
    <property type="evidence" value="ECO:0007669"/>
    <property type="project" value="TreeGrafter"/>
</dbReference>
<dbReference type="Gene3D" id="6.10.20.100">
    <property type="match status" value="1"/>
</dbReference>
<evidence type="ECO:0000256" key="3">
    <source>
        <dbReference type="ARBA" id="ARBA00023004"/>
    </source>
</evidence>
<dbReference type="AlphaFoldDB" id="C0QLW7"/>
<dbReference type="PANTHER" id="PTHR30149:SF0">
    <property type="entry name" value="HYDROGENASE MATURATION FACTOR HYPD"/>
    <property type="match status" value="1"/>
</dbReference>
<dbReference type="OrthoDB" id="9770424at2"/>
<dbReference type="GO" id="GO:0051539">
    <property type="term" value="F:4 iron, 4 sulfur cluster binding"/>
    <property type="evidence" value="ECO:0007669"/>
    <property type="project" value="TreeGrafter"/>
</dbReference>